<dbReference type="PANTHER" id="PTHR43283:SF11">
    <property type="entry name" value="BETA-LACTAMASE-RELATED DOMAIN-CONTAINING PROTEIN"/>
    <property type="match status" value="1"/>
</dbReference>
<dbReference type="Gene3D" id="3.40.710.10">
    <property type="entry name" value="DD-peptidase/beta-lactamase superfamily"/>
    <property type="match status" value="1"/>
</dbReference>
<dbReference type="SUPFAM" id="SSF56601">
    <property type="entry name" value="beta-lactamase/transpeptidase-like"/>
    <property type="match status" value="1"/>
</dbReference>
<sequence length="343" mass="39369">MYPETRHLIEEKMRDGVFPGAVLRFIEGEQEEEEVYGFAQIEPTKLAMQEDFLFDVASLTKVVCTTTVMLKLKEEGKVSWDQSLHELLPEFQNETITIRHLLTHTSNIQTYIPNRDQLDAQELRGAYLTLQPGDKLGEVVQYTDAGTILLGFLIEELYQKDVIEVFKEEVLQPLGLLESIFLPQSLEDKIVPTEKLPNGTILKGVTHDPKARVLAEHAGNAGLFTNVKDLSKFAKMYLNLGRVSDIIYLHDKTILALLNDQTPNKKGKRSIGWDLKFSPLDQTPLLFHTGYTGTFLMLDIIKKSAFIFLSNRVHLEDHRESYITHRDEILNCYLNERMKNYQK</sequence>
<protein>
    <submittedName>
        <fullName evidence="3">Serine hydrolase</fullName>
    </submittedName>
</protein>
<dbReference type="Pfam" id="PF00144">
    <property type="entry name" value="Beta-lactamase"/>
    <property type="match status" value="1"/>
</dbReference>
<keyword evidence="1 3" id="KW-0378">Hydrolase</keyword>
<dbReference type="RefSeq" id="WP_028020373.1">
    <property type="nucleotide sequence ID" value="NZ_BAAAXM010000023.1"/>
</dbReference>
<proteinExistence type="predicted"/>
<name>A0AAW8SX28_9ENTE</name>
<dbReference type="InterPro" id="IPR050789">
    <property type="entry name" value="Diverse_Enzym_Activities"/>
</dbReference>
<dbReference type="PANTHER" id="PTHR43283">
    <property type="entry name" value="BETA-LACTAMASE-RELATED"/>
    <property type="match status" value="1"/>
</dbReference>
<dbReference type="GO" id="GO:0016787">
    <property type="term" value="F:hydrolase activity"/>
    <property type="evidence" value="ECO:0007669"/>
    <property type="project" value="UniProtKB-KW"/>
</dbReference>
<organism evidence="3 4">
    <name type="scientific">Enterococcus raffinosus</name>
    <dbReference type="NCBI Taxonomy" id="71452"/>
    <lineage>
        <taxon>Bacteria</taxon>
        <taxon>Bacillati</taxon>
        <taxon>Bacillota</taxon>
        <taxon>Bacilli</taxon>
        <taxon>Lactobacillales</taxon>
        <taxon>Enterococcaceae</taxon>
        <taxon>Enterococcus</taxon>
    </lineage>
</organism>
<comment type="caution">
    <text evidence="3">The sequence shown here is derived from an EMBL/GenBank/DDBJ whole genome shotgun (WGS) entry which is preliminary data.</text>
</comment>
<evidence type="ECO:0000313" key="3">
    <source>
        <dbReference type="EMBL" id="MDT2538172.1"/>
    </source>
</evidence>
<dbReference type="InterPro" id="IPR012338">
    <property type="entry name" value="Beta-lactam/transpept-like"/>
</dbReference>
<dbReference type="EMBL" id="JARPXM010000007">
    <property type="protein sequence ID" value="MDT2538172.1"/>
    <property type="molecule type" value="Genomic_DNA"/>
</dbReference>
<dbReference type="GeneID" id="67040648"/>
<reference evidence="3" key="1">
    <citation type="submission" date="2023-03" db="EMBL/GenBank/DDBJ databases">
        <authorList>
            <person name="Shen W."/>
            <person name="Cai J."/>
        </authorList>
    </citation>
    <scope>NUCLEOTIDE SEQUENCE</scope>
    <source>
        <strain evidence="3">B646-2</strain>
    </source>
</reference>
<dbReference type="Proteomes" id="UP001249240">
    <property type="component" value="Unassembled WGS sequence"/>
</dbReference>
<gene>
    <name evidence="3" type="ORF">P7D78_08550</name>
</gene>
<evidence type="ECO:0000259" key="2">
    <source>
        <dbReference type="Pfam" id="PF00144"/>
    </source>
</evidence>
<accession>A0AAW8SX28</accession>
<feature type="domain" description="Beta-lactamase-related" evidence="2">
    <location>
        <begin position="6"/>
        <end position="320"/>
    </location>
</feature>
<dbReference type="AlphaFoldDB" id="A0AAW8SX28"/>
<evidence type="ECO:0000256" key="1">
    <source>
        <dbReference type="ARBA" id="ARBA00022801"/>
    </source>
</evidence>
<evidence type="ECO:0000313" key="4">
    <source>
        <dbReference type="Proteomes" id="UP001249240"/>
    </source>
</evidence>
<dbReference type="InterPro" id="IPR001466">
    <property type="entry name" value="Beta-lactam-related"/>
</dbReference>